<keyword evidence="3" id="KW-1185">Reference proteome</keyword>
<feature type="region of interest" description="Disordered" evidence="1">
    <location>
        <begin position="1"/>
        <end position="37"/>
    </location>
</feature>
<evidence type="ECO:0000256" key="1">
    <source>
        <dbReference type="SAM" id="MobiDB-lite"/>
    </source>
</evidence>
<gene>
    <name evidence="2" type="ORF">D8674_017638</name>
</gene>
<dbReference type="EMBL" id="SMOL01000160">
    <property type="protein sequence ID" value="KAB2625978.1"/>
    <property type="molecule type" value="Genomic_DNA"/>
</dbReference>
<feature type="compositionally biased region" description="Polar residues" evidence="1">
    <location>
        <begin position="1"/>
        <end position="30"/>
    </location>
</feature>
<organism evidence="2 3">
    <name type="scientific">Pyrus ussuriensis x Pyrus communis</name>
    <dbReference type="NCBI Taxonomy" id="2448454"/>
    <lineage>
        <taxon>Eukaryota</taxon>
        <taxon>Viridiplantae</taxon>
        <taxon>Streptophyta</taxon>
        <taxon>Embryophyta</taxon>
        <taxon>Tracheophyta</taxon>
        <taxon>Spermatophyta</taxon>
        <taxon>Magnoliopsida</taxon>
        <taxon>eudicotyledons</taxon>
        <taxon>Gunneridae</taxon>
        <taxon>Pentapetalae</taxon>
        <taxon>rosids</taxon>
        <taxon>fabids</taxon>
        <taxon>Rosales</taxon>
        <taxon>Rosaceae</taxon>
        <taxon>Amygdaloideae</taxon>
        <taxon>Maleae</taxon>
        <taxon>Pyrus</taxon>
    </lineage>
</organism>
<sequence>MSNLISNRQAVSRGSQTPSPGGNGTATSTPDMGMMGVPSITHLGPTMSTAPVSSTSSVTHPVLSAKWTCGQPRSSKEAQPFGEASSVTLVVGCPIKLVDRCSAAIFNTRNTWGSKFPEIYMFKEVYAWSGDELTDPPWCRRARPFWRRWLPSFPKRPRSKRCYPPEDARFQIMTDTLDQTLGHRHRNVHWGLGKACLRDPSTSSSRQRTEEVKMLNLKWRT</sequence>
<dbReference type="Proteomes" id="UP000327157">
    <property type="component" value="Chromosome 16"/>
</dbReference>
<evidence type="ECO:0000313" key="2">
    <source>
        <dbReference type="EMBL" id="KAB2625978.1"/>
    </source>
</evidence>
<evidence type="ECO:0000313" key="3">
    <source>
        <dbReference type="Proteomes" id="UP000327157"/>
    </source>
</evidence>
<name>A0A5N5HEA8_9ROSA</name>
<reference evidence="2 3" key="1">
    <citation type="submission" date="2019-09" db="EMBL/GenBank/DDBJ databases">
        <authorList>
            <person name="Ou C."/>
        </authorList>
    </citation>
    <scope>NUCLEOTIDE SEQUENCE [LARGE SCALE GENOMIC DNA]</scope>
    <source>
        <strain evidence="2">S2</strain>
        <tissue evidence="2">Leaf</tissue>
    </source>
</reference>
<proteinExistence type="predicted"/>
<comment type="caution">
    <text evidence="2">The sequence shown here is derived from an EMBL/GenBank/DDBJ whole genome shotgun (WGS) entry which is preliminary data.</text>
</comment>
<protein>
    <submittedName>
        <fullName evidence="2">Uncharacterized protein</fullName>
    </submittedName>
</protein>
<dbReference type="AlphaFoldDB" id="A0A5N5HEA8"/>
<accession>A0A5N5HEA8</accession>
<reference evidence="3" key="2">
    <citation type="submission" date="2019-10" db="EMBL/GenBank/DDBJ databases">
        <title>A de novo genome assembly of a pear dwarfing rootstock.</title>
        <authorList>
            <person name="Wang F."/>
            <person name="Wang J."/>
            <person name="Li S."/>
            <person name="Zhang Y."/>
            <person name="Fang M."/>
            <person name="Ma L."/>
            <person name="Zhao Y."/>
            <person name="Jiang S."/>
        </authorList>
    </citation>
    <scope>NUCLEOTIDE SEQUENCE [LARGE SCALE GENOMIC DNA]</scope>
</reference>
<reference evidence="2 3" key="3">
    <citation type="submission" date="2019-11" db="EMBL/GenBank/DDBJ databases">
        <title>A de novo genome assembly of a pear dwarfing rootstock.</title>
        <authorList>
            <person name="Wang F."/>
            <person name="Wang J."/>
            <person name="Li S."/>
            <person name="Zhang Y."/>
            <person name="Fang M."/>
            <person name="Ma L."/>
            <person name="Zhao Y."/>
            <person name="Jiang S."/>
        </authorList>
    </citation>
    <scope>NUCLEOTIDE SEQUENCE [LARGE SCALE GENOMIC DNA]</scope>
    <source>
        <strain evidence="2">S2</strain>
        <tissue evidence="2">Leaf</tissue>
    </source>
</reference>